<sequence length="69" mass="8057">MIIWRELFGATKEVHLSGGRHSPDPRRIYCTSTFHQRQVLPKVSQQMIIDIERSQGRDQFFIQDPSSLS</sequence>
<name>A0A8J2KWI5_9HEXA</name>
<gene>
    <name evidence="1" type="ORF">AFUS01_LOCUS30884</name>
</gene>
<evidence type="ECO:0000313" key="1">
    <source>
        <dbReference type="EMBL" id="CAG7820494.1"/>
    </source>
</evidence>
<keyword evidence="2" id="KW-1185">Reference proteome</keyword>
<dbReference type="Proteomes" id="UP000708208">
    <property type="component" value="Unassembled WGS sequence"/>
</dbReference>
<organism evidence="1 2">
    <name type="scientific">Allacma fusca</name>
    <dbReference type="NCBI Taxonomy" id="39272"/>
    <lineage>
        <taxon>Eukaryota</taxon>
        <taxon>Metazoa</taxon>
        <taxon>Ecdysozoa</taxon>
        <taxon>Arthropoda</taxon>
        <taxon>Hexapoda</taxon>
        <taxon>Collembola</taxon>
        <taxon>Symphypleona</taxon>
        <taxon>Sminthuridae</taxon>
        <taxon>Allacma</taxon>
    </lineage>
</organism>
<reference evidence="1" key="1">
    <citation type="submission" date="2021-06" db="EMBL/GenBank/DDBJ databases">
        <authorList>
            <person name="Hodson N. C."/>
            <person name="Mongue J. A."/>
            <person name="Jaron S. K."/>
        </authorList>
    </citation>
    <scope>NUCLEOTIDE SEQUENCE</scope>
</reference>
<protein>
    <submittedName>
        <fullName evidence="1">Uncharacterized protein</fullName>
    </submittedName>
</protein>
<evidence type="ECO:0000313" key="2">
    <source>
        <dbReference type="Proteomes" id="UP000708208"/>
    </source>
</evidence>
<proteinExistence type="predicted"/>
<dbReference type="AlphaFoldDB" id="A0A8J2KWI5"/>
<dbReference type="EMBL" id="CAJVCH010480286">
    <property type="protein sequence ID" value="CAG7820494.1"/>
    <property type="molecule type" value="Genomic_DNA"/>
</dbReference>
<accession>A0A8J2KWI5</accession>
<comment type="caution">
    <text evidence="1">The sequence shown here is derived from an EMBL/GenBank/DDBJ whole genome shotgun (WGS) entry which is preliminary data.</text>
</comment>